<dbReference type="Gene3D" id="3.30.700.10">
    <property type="entry name" value="Glycoprotein, Type 4 Pilin"/>
    <property type="match status" value="1"/>
</dbReference>
<evidence type="ECO:0000313" key="4">
    <source>
        <dbReference type="Proteomes" id="UP000442695"/>
    </source>
</evidence>
<dbReference type="InterPro" id="IPR012902">
    <property type="entry name" value="N_methyl_site"/>
</dbReference>
<gene>
    <name evidence="3" type="primary">pilV</name>
    <name evidence="3" type="ORF">GN299_21900</name>
</gene>
<dbReference type="Pfam" id="PF07963">
    <property type="entry name" value="N_methyl"/>
    <property type="match status" value="1"/>
</dbReference>
<accession>A0A7V8EDA8</accession>
<dbReference type="Proteomes" id="UP000442695">
    <property type="component" value="Unassembled WGS sequence"/>
</dbReference>
<name>A0A7V8EDA8_PSEPU</name>
<organism evidence="3 4">
    <name type="scientific">Pseudomonas putida</name>
    <name type="common">Arthrobacter siderocapsulatus</name>
    <dbReference type="NCBI Taxonomy" id="303"/>
    <lineage>
        <taxon>Bacteria</taxon>
        <taxon>Pseudomonadati</taxon>
        <taxon>Pseudomonadota</taxon>
        <taxon>Gammaproteobacteria</taxon>
        <taxon>Pseudomonadales</taxon>
        <taxon>Pseudomonadaceae</taxon>
        <taxon>Pseudomonas</taxon>
    </lineage>
</organism>
<dbReference type="PANTHER" id="PTHR30093">
    <property type="entry name" value="GENERAL SECRETION PATHWAY PROTEIN G"/>
    <property type="match status" value="1"/>
</dbReference>
<proteinExistence type="predicted"/>
<dbReference type="PRINTS" id="PR00813">
    <property type="entry name" value="BCTERIALGSPG"/>
</dbReference>
<sequence length="364" mass="37838">MRRTKGFTLVELMVVLAILSLLASLSVPNYIDEINLKRANLAASETQAILDAARSYRIKNGSWPGNATCSNAISILITDFLPYMPSSGAVNKFGSLYSTSCTTATFSLDQEAIADWDGYLINSIASTEIVQASTHRIRTTIGIPGTESALDGKLSRLASGNAELNRMRTTLLMGGNNITEVGSIDAVTGNFSGSINAGAGNFSGNVSANTGQFGSGVYAGQANVNGNTNTLTLTVQQAAAIASTLSVGGSSQFSGPAIFNDVVVINKVVTEGAGGCARGYIATDASGQLLTCQSGIWKANSGGTPQMLFLNIPGYSSNDVTTYSCPAGYTKLGWDTTGQGWRSSSTPGLIIGQNDYATVFCAKF</sequence>
<dbReference type="EMBL" id="WOWR01000036">
    <property type="protein sequence ID" value="KAF0252730.1"/>
    <property type="molecule type" value="Genomic_DNA"/>
</dbReference>
<keyword evidence="1" id="KW-0488">Methylation</keyword>
<dbReference type="GO" id="GO:0015628">
    <property type="term" value="P:protein secretion by the type II secretion system"/>
    <property type="evidence" value="ECO:0007669"/>
    <property type="project" value="InterPro"/>
</dbReference>
<dbReference type="NCBIfam" id="TIGR02532">
    <property type="entry name" value="IV_pilin_GFxxxE"/>
    <property type="match status" value="1"/>
</dbReference>
<dbReference type="PROSITE" id="PS00409">
    <property type="entry name" value="PROKAR_NTER_METHYL"/>
    <property type="match status" value="1"/>
</dbReference>
<protein>
    <submittedName>
        <fullName evidence="3">Shufflon system plasmid conjugative transfer pilus tip adhesin PilV</fullName>
    </submittedName>
</protein>
<evidence type="ECO:0000259" key="2">
    <source>
        <dbReference type="Pfam" id="PF04917"/>
    </source>
</evidence>
<comment type="caution">
    <text evidence="3">The sequence shown here is derived from an EMBL/GenBank/DDBJ whole genome shotgun (WGS) entry which is preliminary data.</text>
</comment>
<reference evidence="3 4" key="1">
    <citation type="submission" date="2019-12" db="EMBL/GenBank/DDBJ databases">
        <authorList>
            <person name="Woiski C."/>
        </authorList>
    </citation>
    <scope>NUCLEOTIDE SEQUENCE [LARGE SCALE GENOMIC DNA]</scope>
    <source>
        <strain evidence="3 4">BOE100</strain>
    </source>
</reference>
<dbReference type="AlphaFoldDB" id="A0A7V8EDA8"/>
<dbReference type="RefSeq" id="WP_156859513.1">
    <property type="nucleotide sequence ID" value="NZ_WOWR01000036.1"/>
</dbReference>
<dbReference type="GO" id="GO:0015627">
    <property type="term" value="C:type II protein secretion system complex"/>
    <property type="evidence" value="ECO:0007669"/>
    <property type="project" value="InterPro"/>
</dbReference>
<evidence type="ECO:0000313" key="3">
    <source>
        <dbReference type="EMBL" id="KAF0252730.1"/>
    </source>
</evidence>
<dbReference type="InterPro" id="IPR007001">
    <property type="entry name" value="Shufflon_N"/>
</dbReference>
<dbReference type="SUPFAM" id="SSF54523">
    <property type="entry name" value="Pili subunits"/>
    <property type="match status" value="1"/>
</dbReference>
<dbReference type="Pfam" id="PF04917">
    <property type="entry name" value="Shufflon_N"/>
    <property type="match status" value="1"/>
</dbReference>
<feature type="domain" description="Bacterial shufflon protein N-terminal" evidence="2">
    <location>
        <begin position="159"/>
        <end position="211"/>
    </location>
</feature>
<dbReference type="InterPro" id="IPR000983">
    <property type="entry name" value="Bac_GSPG_pilin"/>
</dbReference>
<dbReference type="InterPro" id="IPR045584">
    <property type="entry name" value="Pilin-like"/>
</dbReference>
<evidence type="ECO:0000256" key="1">
    <source>
        <dbReference type="ARBA" id="ARBA00022481"/>
    </source>
</evidence>